<name>A0A6B8KCB5_9HYPH</name>
<evidence type="ECO:0000313" key="4">
    <source>
        <dbReference type="Proteomes" id="UP000309061"/>
    </source>
</evidence>
<feature type="transmembrane region" description="Helical" evidence="2">
    <location>
        <begin position="7"/>
        <end position="25"/>
    </location>
</feature>
<accession>A0A6B8KCB5</accession>
<dbReference type="Pfam" id="PF20084">
    <property type="entry name" value="TrbK"/>
    <property type="match status" value="1"/>
</dbReference>
<dbReference type="RefSeq" id="WP_136496324.1">
    <property type="nucleotide sequence ID" value="NZ_CP046052.1"/>
</dbReference>
<sequence>MGRTDSFRIAAIGVLVAAIVAALIATHEHAPAPPVAGPPSAATSDDLSSELRHCSALGPSDAEDPYCLAVWDENRRRFFGRPARPLRSPPAHEATAPATPSSAVPQAGGAR</sequence>
<dbReference type="KEGG" id="mhey:H2LOC_010360"/>
<proteinExistence type="predicted"/>
<dbReference type="InterPro" id="IPR027587">
    <property type="entry name" value="TrbK"/>
</dbReference>
<dbReference type="OrthoDB" id="9815800at2"/>
<evidence type="ECO:0000256" key="1">
    <source>
        <dbReference type="SAM" id="MobiDB-lite"/>
    </source>
</evidence>
<evidence type="ECO:0000256" key="2">
    <source>
        <dbReference type="SAM" id="Phobius"/>
    </source>
</evidence>
<keyword evidence="2" id="KW-0812">Transmembrane</keyword>
<feature type="compositionally biased region" description="Low complexity" evidence="1">
    <location>
        <begin position="89"/>
        <end position="105"/>
    </location>
</feature>
<organism evidence="3 4">
    <name type="scientific">Methylocystis heyeri</name>
    <dbReference type="NCBI Taxonomy" id="391905"/>
    <lineage>
        <taxon>Bacteria</taxon>
        <taxon>Pseudomonadati</taxon>
        <taxon>Pseudomonadota</taxon>
        <taxon>Alphaproteobacteria</taxon>
        <taxon>Hyphomicrobiales</taxon>
        <taxon>Methylocystaceae</taxon>
        <taxon>Methylocystis</taxon>
    </lineage>
</organism>
<dbReference type="Proteomes" id="UP000309061">
    <property type="component" value="Chromosome"/>
</dbReference>
<keyword evidence="2" id="KW-0472">Membrane</keyword>
<feature type="region of interest" description="Disordered" evidence="1">
    <location>
        <begin position="30"/>
        <end position="64"/>
    </location>
</feature>
<keyword evidence="4" id="KW-1185">Reference proteome</keyword>
<reference evidence="3 4" key="1">
    <citation type="submission" date="2019-11" db="EMBL/GenBank/DDBJ databases">
        <title>The genome sequence of Methylocystis heyeri.</title>
        <authorList>
            <person name="Oshkin I.Y."/>
            <person name="Miroshnikov K."/>
            <person name="Dedysh S.N."/>
        </authorList>
    </citation>
    <scope>NUCLEOTIDE SEQUENCE [LARGE SCALE GENOMIC DNA]</scope>
    <source>
        <strain evidence="3 4">H2</strain>
    </source>
</reference>
<dbReference type="AlphaFoldDB" id="A0A6B8KCB5"/>
<dbReference type="NCBIfam" id="TIGR04360">
    <property type="entry name" value="other_trbK"/>
    <property type="match status" value="1"/>
</dbReference>
<keyword evidence="2" id="KW-1133">Transmembrane helix</keyword>
<protein>
    <submittedName>
        <fullName evidence="3">Putative entry exclusion protein TrbK-alt</fullName>
    </submittedName>
</protein>
<evidence type="ECO:0000313" key="3">
    <source>
        <dbReference type="EMBL" id="QGM46064.1"/>
    </source>
</evidence>
<feature type="region of interest" description="Disordered" evidence="1">
    <location>
        <begin position="80"/>
        <end position="111"/>
    </location>
</feature>
<dbReference type="EMBL" id="CP046052">
    <property type="protein sequence ID" value="QGM46064.1"/>
    <property type="molecule type" value="Genomic_DNA"/>
</dbReference>
<gene>
    <name evidence="3" type="primary">trbK-alt</name>
    <name evidence="3" type="ORF">H2LOC_010360</name>
</gene>